<feature type="region of interest" description="Disordered" evidence="1">
    <location>
        <begin position="1"/>
        <end position="25"/>
    </location>
</feature>
<reference evidence="4" key="1">
    <citation type="submission" date="2017-03" db="EMBL/GenBank/DDBJ databases">
        <title>Phytopthora megakarya and P. palmivora, two closely related causual agents of cacao black pod achieved similar genome size and gene model numbers by different mechanisms.</title>
        <authorList>
            <person name="Ali S."/>
            <person name="Shao J."/>
            <person name="Larry D.J."/>
            <person name="Kronmiller B."/>
            <person name="Shen D."/>
            <person name="Strem M.D."/>
            <person name="Melnick R.L."/>
            <person name="Guiltinan M.J."/>
            <person name="Tyler B.M."/>
            <person name="Meinhardt L.W."/>
            <person name="Bailey B.A."/>
        </authorList>
    </citation>
    <scope>NUCLEOTIDE SEQUENCE [LARGE SCALE GENOMIC DNA]</scope>
    <source>
        <strain evidence="4">zdho120</strain>
    </source>
</reference>
<comment type="caution">
    <text evidence="3">The sequence shown here is derived from an EMBL/GenBank/DDBJ whole genome shotgun (WGS) entry which is preliminary data.</text>
</comment>
<dbReference type="OrthoDB" id="107403at2759"/>
<evidence type="ECO:0000313" key="4">
    <source>
        <dbReference type="Proteomes" id="UP000198211"/>
    </source>
</evidence>
<dbReference type="PROSITE" id="PS51752">
    <property type="entry name" value="JACALIN_LECTIN"/>
    <property type="match status" value="1"/>
</dbReference>
<dbReference type="InterPro" id="IPR001229">
    <property type="entry name" value="Jacalin-like_lectin_dom"/>
</dbReference>
<organism evidence="3 4">
    <name type="scientific">Phytophthora megakarya</name>
    <dbReference type="NCBI Taxonomy" id="4795"/>
    <lineage>
        <taxon>Eukaryota</taxon>
        <taxon>Sar</taxon>
        <taxon>Stramenopiles</taxon>
        <taxon>Oomycota</taxon>
        <taxon>Peronosporomycetes</taxon>
        <taxon>Peronosporales</taxon>
        <taxon>Peronosporaceae</taxon>
        <taxon>Phytophthora</taxon>
    </lineage>
</organism>
<dbReference type="SMART" id="SM00915">
    <property type="entry name" value="Jacalin"/>
    <property type="match status" value="1"/>
</dbReference>
<dbReference type="Pfam" id="PF01419">
    <property type="entry name" value="Jacalin"/>
    <property type="match status" value="2"/>
</dbReference>
<accession>A0A225W622</accession>
<gene>
    <name evidence="3" type="ORF">PHMEG_00013530</name>
</gene>
<evidence type="ECO:0000256" key="1">
    <source>
        <dbReference type="SAM" id="MobiDB-lite"/>
    </source>
</evidence>
<keyword evidence="4" id="KW-1185">Reference proteome</keyword>
<dbReference type="InterPro" id="IPR036404">
    <property type="entry name" value="Jacalin-like_lectin_dom_sf"/>
</dbReference>
<name>A0A225W622_9STRA</name>
<dbReference type="SUPFAM" id="SSF51101">
    <property type="entry name" value="Mannose-binding lectins"/>
    <property type="match status" value="2"/>
</dbReference>
<feature type="compositionally biased region" description="Gly residues" evidence="1">
    <location>
        <begin position="141"/>
        <end position="154"/>
    </location>
</feature>
<evidence type="ECO:0000313" key="3">
    <source>
        <dbReference type="EMBL" id="OWZ13191.1"/>
    </source>
</evidence>
<sequence length="306" mass="31739">MGLSGHKSTLKHGGGGGDKNTLTLSDGEHVTGMEVHWGKYYRKTRVMYIKFTTNKGNAIDGGTPQDNTDKIALDNAQEGYQLGGFVGFAGKELDSVGPVWTSITPVVGATILDNTLDQHHFNATKNNPTSDGVDTEERRGAVGGGRGRGGAGRGGLAYSPGGGNGGVVTATEPPVQPLPAGVYLGTEFGGYYGKEYSDVGLVMSGQKVLSVNIRAGERVDAVELNIVSPSGEESTLYHGGNGGNLKIPLALATGEYITGIEAHAGNHKDNNETDTAKDGYQLGGFIGSSGDELDLVGAIWTSIQLV</sequence>
<evidence type="ECO:0000259" key="2">
    <source>
        <dbReference type="PROSITE" id="PS51752"/>
    </source>
</evidence>
<feature type="region of interest" description="Disordered" evidence="1">
    <location>
        <begin position="123"/>
        <end position="154"/>
    </location>
</feature>
<proteinExistence type="predicted"/>
<dbReference type="Proteomes" id="UP000198211">
    <property type="component" value="Unassembled WGS sequence"/>
</dbReference>
<protein>
    <recommendedName>
        <fullName evidence="2">Jacalin-type lectin domain-containing protein</fullName>
    </recommendedName>
</protein>
<dbReference type="EMBL" id="NBNE01001645">
    <property type="protein sequence ID" value="OWZ13191.1"/>
    <property type="molecule type" value="Genomic_DNA"/>
</dbReference>
<feature type="compositionally biased region" description="Polar residues" evidence="1">
    <location>
        <begin position="123"/>
        <end position="132"/>
    </location>
</feature>
<dbReference type="Gene3D" id="2.100.10.30">
    <property type="entry name" value="Jacalin-like lectin domain"/>
    <property type="match status" value="2"/>
</dbReference>
<feature type="domain" description="Jacalin-type lectin" evidence="2">
    <location>
        <begin position="1"/>
        <end position="102"/>
    </location>
</feature>
<dbReference type="AlphaFoldDB" id="A0A225W622"/>